<name>A0A8H4GY58_9EURO</name>
<dbReference type="InterPro" id="IPR001242">
    <property type="entry name" value="Condensation_dom"/>
</dbReference>
<evidence type="ECO:0000259" key="6">
    <source>
        <dbReference type="PROSITE" id="PS51387"/>
    </source>
</evidence>
<feature type="signal peptide" evidence="5">
    <location>
        <begin position="1"/>
        <end position="19"/>
    </location>
</feature>
<dbReference type="Gene3D" id="3.40.462.20">
    <property type="match status" value="1"/>
</dbReference>
<dbReference type="InterPro" id="IPR006094">
    <property type="entry name" value="Oxid_FAD_bind_N"/>
</dbReference>
<dbReference type="Gene3D" id="3.30.300.30">
    <property type="match status" value="1"/>
</dbReference>
<dbReference type="InterPro" id="IPR016166">
    <property type="entry name" value="FAD-bd_PCMH"/>
</dbReference>
<organism evidence="7 8">
    <name type="scientific">Aspergillus fumigatiaffinis</name>
    <dbReference type="NCBI Taxonomy" id="340414"/>
    <lineage>
        <taxon>Eukaryota</taxon>
        <taxon>Fungi</taxon>
        <taxon>Dikarya</taxon>
        <taxon>Ascomycota</taxon>
        <taxon>Pezizomycotina</taxon>
        <taxon>Eurotiomycetes</taxon>
        <taxon>Eurotiomycetidae</taxon>
        <taxon>Eurotiales</taxon>
        <taxon>Aspergillaceae</taxon>
        <taxon>Aspergillus</taxon>
        <taxon>Aspergillus subgen. Fumigati</taxon>
    </lineage>
</organism>
<dbReference type="SUPFAM" id="SSF56801">
    <property type="entry name" value="Acetyl-CoA synthetase-like"/>
    <property type="match status" value="1"/>
</dbReference>
<keyword evidence="8" id="KW-1185">Reference proteome</keyword>
<dbReference type="Gene3D" id="3.30.465.10">
    <property type="match status" value="1"/>
</dbReference>
<dbReference type="Pfam" id="PF01565">
    <property type="entry name" value="FAD_binding_4"/>
    <property type="match status" value="1"/>
</dbReference>
<evidence type="ECO:0000256" key="2">
    <source>
        <dbReference type="ARBA" id="ARBA00022553"/>
    </source>
</evidence>
<feature type="domain" description="FAD-binding PCMH-type" evidence="6">
    <location>
        <begin position="60"/>
        <end position="234"/>
    </location>
</feature>
<keyword evidence="3" id="KW-0677">Repeat</keyword>
<evidence type="ECO:0000256" key="5">
    <source>
        <dbReference type="SAM" id="SignalP"/>
    </source>
</evidence>
<dbReference type="InterPro" id="IPR016169">
    <property type="entry name" value="FAD-bd_PCMH_sub2"/>
</dbReference>
<dbReference type="EMBL" id="JAAAPX010000106">
    <property type="protein sequence ID" value="KAF4231163.1"/>
    <property type="molecule type" value="Genomic_DNA"/>
</dbReference>
<dbReference type="Gene3D" id="2.30.38.10">
    <property type="entry name" value="Luciferase, Domain 3"/>
    <property type="match status" value="1"/>
</dbReference>
<dbReference type="SUPFAM" id="SSF56176">
    <property type="entry name" value="FAD-binding/transporter-associated domain-like"/>
    <property type="match status" value="1"/>
</dbReference>
<keyword evidence="1" id="KW-0596">Phosphopantetheine</keyword>
<accession>A0A8H4GY58</accession>
<dbReference type="Pfam" id="PF00668">
    <property type="entry name" value="Condensation"/>
    <property type="match status" value="1"/>
</dbReference>
<keyword evidence="2" id="KW-0597">Phosphoprotein</keyword>
<evidence type="ECO:0000256" key="1">
    <source>
        <dbReference type="ARBA" id="ARBA00022450"/>
    </source>
</evidence>
<dbReference type="InterPro" id="IPR045851">
    <property type="entry name" value="AMP-bd_C_sf"/>
</dbReference>
<gene>
    <name evidence="7" type="ORF">CNMCM6805_000252</name>
</gene>
<dbReference type="Gene3D" id="3.30.559.30">
    <property type="entry name" value="Nonribosomal peptide synthetase, condensation domain"/>
    <property type="match status" value="2"/>
</dbReference>
<comment type="similarity">
    <text evidence="4">Belongs to the NRP synthetase family.</text>
</comment>
<dbReference type="Gene3D" id="3.30.559.10">
    <property type="entry name" value="Chloramphenicol acetyltransferase-like domain"/>
    <property type="match status" value="2"/>
</dbReference>
<dbReference type="SUPFAM" id="SSF52777">
    <property type="entry name" value="CoA-dependent acyltransferases"/>
    <property type="match status" value="3"/>
</dbReference>
<comment type="caution">
    <text evidence="7">The sequence shown here is derived from an EMBL/GenBank/DDBJ whole genome shotgun (WGS) entry which is preliminary data.</text>
</comment>
<dbReference type="GO" id="GO:0003824">
    <property type="term" value="F:catalytic activity"/>
    <property type="evidence" value="ECO:0007669"/>
    <property type="project" value="InterPro"/>
</dbReference>
<dbReference type="FunFam" id="3.30.559.30:FF:000002">
    <property type="entry name" value="Nonribosomal peptide synthase Pes1"/>
    <property type="match status" value="1"/>
</dbReference>
<reference evidence="7" key="2">
    <citation type="submission" date="2020-04" db="EMBL/GenBank/DDBJ databases">
        <authorList>
            <person name="Santos R.A.C."/>
            <person name="Steenwyk J.L."/>
            <person name="Rivero-Menendez O."/>
            <person name="Mead M.E."/>
            <person name="Silva L.P."/>
            <person name="Bastos R.W."/>
            <person name="Alastruey-Izquierdo A."/>
            <person name="Goldman G.H."/>
            <person name="Rokas A."/>
        </authorList>
    </citation>
    <scope>NUCLEOTIDE SEQUENCE</scope>
    <source>
        <strain evidence="7">CNM-CM6805</strain>
    </source>
</reference>
<dbReference type="InterPro" id="IPR036318">
    <property type="entry name" value="FAD-bd_PCMH-like_sf"/>
</dbReference>
<dbReference type="PROSITE" id="PS51387">
    <property type="entry name" value="FAD_PCMH"/>
    <property type="match status" value="1"/>
</dbReference>
<dbReference type="InterPro" id="IPR023213">
    <property type="entry name" value="CAT-like_dom_sf"/>
</dbReference>
<reference evidence="7" key="1">
    <citation type="journal article" date="2020" name="bioRxiv">
        <title>Genomic and phenotypic heterogeneity of clinical isolates of the human pathogens Aspergillus fumigatus, Aspergillus lentulus and Aspergillus fumigatiaffinis.</title>
        <authorList>
            <person name="dos Santos R.A.C."/>
            <person name="Steenwyk J.L."/>
            <person name="Rivero-Menendez O."/>
            <person name="Mead M.E."/>
            <person name="Silva L.P."/>
            <person name="Bastos R.W."/>
            <person name="Alastruey-Izquierdo A."/>
            <person name="Goldman G.H."/>
            <person name="Rokas A."/>
        </authorList>
    </citation>
    <scope>NUCLEOTIDE SEQUENCE</scope>
    <source>
        <strain evidence="7">CNM-CM6805</strain>
    </source>
</reference>
<evidence type="ECO:0000256" key="3">
    <source>
        <dbReference type="ARBA" id="ARBA00022737"/>
    </source>
</evidence>
<keyword evidence="5" id="KW-0732">Signal</keyword>
<evidence type="ECO:0000313" key="7">
    <source>
        <dbReference type="EMBL" id="KAF4231163.1"/>
    </source>
</evidence>
<dbReference type="PANTHER" id="PTHR45398:SF1">
    <property type="entry name" value="ENZYME, PUTATIVE (JCVI)-RELATED"/>
    <property type="match status" value="1"/>
</dbReference>
<protein>
    <recommendedName>
        <fullName evidence="6">FAD-binding PCMH-type domain-containing protein</fullName>
    </recommendedName>
</protein>
<feature type="chain" id="PRO_5034915038" description="FAD-binding PCMH-type domain-containing protein" evidence="5">
    <location>
        <begin position="20"/>
        <end position="1338"/>
    </location>
</feature>
<proteinExistence type="inferred from homology"/>
<dbReference type="GO" id="GO:0071949">
    <property type="term" value="F:FAD binding"/>
    <property type="evidence" value="ECO:0007669"/>
    <property type="project" value="InterPro"/>
</dbReference>
<evidence type="ECO:0000313" key="8">
    <source>
        <dbReference type="Proteomes" id="UP000653565"/>
    </source>
</evidence>
<sequence>MILPSLMLFMVALATTVTSHYDDPINIKSLLGPLLSPGAQLYLPSDPEYYGVNERWSNIGAPLYAAAVQPATEEDVRITVKVATEHDVPFLATGTSHSVKPGLPGYTTLRNAIHIDLSQLNGISVDSERNTMTVGPGVTNEMVYNTLYAAKREAPIATDRCISTLGTMVGGGLGSLQGVRGILADSLLSAHIVTAAGDLITVSKDDNPDLFWAIRGAGQNFGILVSATFRTYEQTNDVLSMFGDFIFPNSQNVSVFELVASLDEGLETGVFYGVIGTMNGTSKQPVLTLRLIVMGDESYAAPHLAKVMALNPVNSTWGVKEWKTYGDSTATMCDPGWNATLYSLGLERTDVQTLSEAWTNWTTFSIERGMFNGFWMIERRPEQVLLSVPKGERGVYPWRDTKIYMFYVNYKSDMSQKSEVHSVMGSIRDKLQDVMGFEHQHAYVNEAYGDEGPEVWFGAHNLPRKLRHIDAYGAGFIDARECAHCETLLVAGEPLKEPQVGRWAPAVNLYQGYGLTEWAGFFSISPKFSPDKLAGIGTVAELAIEGPSLAQTYINDPARTSASCLKLPQYMPIIHDEAHNKKVIYRTGDLVYYDSQGNLRYACREDSQVKIRGHRVELRAIETQIGRNSVVEDRAMFPSRRVDEAFKRSAARSAATKLHGKVDRLKLRSSVSGLSCRQILELAGLRHGVVMPSREQEQTLHRLIVDLLNLRTDEVGCLQMPVLRDLALVTKVTDREDPRPNIKLFSLLELQLVWLLRIIETDGKGMHQVVVRERIELTNVAEDQPVPTSFDGRLINANLIEAKDGDSDSFMILTMRHAICDRWSVLQLMCQVESAYDGVALSPNSFSRFIQHIRDMDITAAEAYWKSQFVDDPTNQSATWNPNRIHNVHDTPTRIRHCHRALFRFFWRCVRSYGHRPGCSRACGGNMTAPTVATIPLRVKLEPNRKITNALDMIQAPTIEMTAFEQTGLQGIYLTSRQAIFGVPFDLAPIQQLLFERQSKVVDRFNREFLSDGQWQQMLRHMNDSNSPYVHRSVVRRDALDAVLTATRRSLNIESGPVFAAHLVDVPDDECQYLFLVAHHLYLERGADLHATVGIFPDVVLSAGPVLQGISPSSPGAPALPQNHFTDPKSLWGFSGRANIFGDIATEKFTVDWDVSQQQLGGANQAFNTRPVEIFNAIVLYSFAAIFQDRPPPLVFSEGHGREPWDRSIDLTQTVGWFTTLWPVSVDMQKGEGFIQTLRLVKDARRQIPKNGWAYFASRYLHLDGRQSLHTPYSAEIIFNYTGEYQQLEQPNSFFQSDIHTIQGALDPADDVERLALLDVTVSMSHGRLQFHFIYNRQ</sequence>
<evidence type="ECO:0000256" key="4">
    <source>
        <dbReference type="ARBA" id="ARBA00029454"/>
    </source>
</evidence>
<dbReference type="Proteomes" id="UP000653565">
    <property type="component" value="Unassembled WGS sequence"/>
</dbReference>
<dbReference type="PANTHER" id="PTHR45398">
    <property type="match status" value="1"/>
</dbReference>